<dbReference type="AlphaFoldDB" id="A0A8S9SG67"/>
<feature type="region of interest" description="Disordered" evidence="1">
    <location>
        <begin position="1"/>
        <end position="28"/>
    </location>
</feature>
<gene>
    <name evidence="2" type="ORF">F2Q69_00037469</name>
</gene>
<organism evidence="2 3">
    <name type="scientific">Brassica cretica</name>
    <name type="common">Mustard</name>
    <dbReference type="NCBI Taxonomy" id="69181"/>
    <lineage>
        <taxon>Eukaryota</taxon>
        <taxon>Viridiplantae</taxon>
        <taxon>Streptophyta</taxon>
        <taxon>Embryophyta</taxon>
        <taxon>Tracheophyta</taxon>
        <taxon>Spermatophyta</taxon>
        <taxon>Magnoliopsida</taxon>
        <taxon>eudicotyledons</taxon>
        <taxon>Gunneridae</taxon>
        <taxon>Pentapetalae</taxon>
        <taxon>rosids</taxon>
        <taxon>malvids</taxon>
        <taxon>Brassicales</taxon>
        <taxon>Brassicaceae</taxon>
        <taxon>Brassiceae</taxon>
        <taxon>Brassica</taxon>
    </lineage>
</organism>
<evidence type="ECO:0000313" key="3">
    <source>
        <dbReference type="Proteomes" id="UP000712600"/>
    </source>
</evidence>
<comment type="caution">
    <text evidence="2">The sequence shown here is derived from an EMBL/GenBank/DDBJ whole genome shotgun (WGS) entry which is preliminary data.</text>
</comment>
<feature type="compositionally biased region" description="Polar residues" evidence="1">
    <location>
        <begin position="15"/>
        <end position="24"/>
    </location>
</feature>
<name>A0A8S9SG67_BRACR</name>
<dbReference type="PANTHER" id="PTHR33879:SF10">
    <property type="entry name" value="SHSP DOMAIN-CONTAINING PROTEIN"/>
    <property type="match status" value="1"/>
</dbReference>
<dbReference type="EMBL" id="QGKX02000004">
    <property type="protein sequence ID" value="KAF3599824.1"/>
    <property type="molecule type" value="Genomic_DNA"/>
</dbReference>
<protein>
    <recommendedName>
        <fullName evidence="4">SHSP domain-containing protein</fullName>
    </recommendedName>
</protein>
<dbReference type="PANTHER" id="PTHR33879">
    <property type="entry name" value="17.6 KDA CLASS II HEAT SHOCK PROTEIN-RELATED"/>
    <property type="match status" value="1"/>
</dbReference>
<evidence type="ECO:0000313" key="2">
    <source>
        <dbReference type="EMBL" id="KAF3599824.1"/>
    </source>
</evidence>
<evidence type="ECO:0000256" key="1">
    <source>
        <dbReference type="SAM" id="MobiDB-lite"/>
    </source>
</evidence>
<accession>A0A8S9SG67</accession>
<evidence type="ECO:0008006" key="4">
    <source>
        <dbReference type="Google" id="ProtNLM"/>
    </source>
</evidence>
<reference evidence="2" key="1">
    <citation type="submission" date="2019-12" db="EMBL/GenBank/DDBJ databases">
        <title>Genome sequencing and annotation of Brassica cretica.</title>
        <authorList>
            <person name="Studholme D.J."/>
            <person name="Sarris P."/>
        </authorList>
    </citation>
    <scope>NUCLEOTIDE SEQUENCE</scope>
    <source>
        <strain evidence="2">PFS-109/04</strain>
        <tissue evidence="2">Leaf</tissue>
    </source>
</reference>
<dbReference type="Proteomes" id="UP000712600">
    <property type="component" value="Unassembled WGS sequence"/>
</dbReference>
<sequence>MLKKRSRSKQALMADTNQKQSKPTPKTFPRLFTAFTSFKSFTENDAVASPTSILDAKPFSALKNPFVSDNPKTHEPETRLKLEPTRIGLAIVQDENPVPELFSRPRSGTVLFGSQLRIRIPDSPRSSNPTRKAMRVHPILNNNTLIHHHHHHNPTREPGKNLRRLPHIFNRVLELPLRSEADVSVEEKPDCFRFVAETDGLRGGGGEMTAYMVEIHPGITKIVVRTNGLSLGLSLDELELDVWRFRLPETTRPELVTVACVDGALVVTVPKMVSEEDDDGFGQGVGSGRLVLVL</sequence>
<proteinExistence type="predicted"/>